<organism evidence="1 2">
    <name type="scientific">Sorangium cellulosum</name>
    <name type="common">Polyangium cellulosum</name>
    <dbReference type="NCBI Taxonomy" id="56"/>
    <lineage>
        <taxon>Bacteria</taxon>
        <taxon>Pseudomonadati</taxon>
        <taxon>Myxococcota</taxon>
        <taxon>Polyangia</taxon>
        <taxon>Polyangiales</taxon>
        <taxon>Polyangiaceae</taxon>
        <taxon>Sorangium</taxon>
    </lineage>
</organism>
<reference evidence="1 2" key="1">
    <citation type="submission" date="2014-02" db="EMBL/GenBank/DDBJ databases">
        <title>The small core and large imbalanced accessory genome model reveals a collaborative survival strategy of Sorangium cellulosum strains in nature.</title>
        <authorList>
            <person name="Han K."/>
            <person name="Peng R."/>
            <person name="Blom J."/>
            <person name="Li Y.-Z."/>
        </authorList>
    </citation>
    <scope>NUCLEOTIDE SEQUENCE [LARGE SCALE GENOMIC DNA]</scope>
    <source>
        <strain evidence="1 2">So0157-25</strain>
    </source>
</reference>
<name>A0A150PLY7_SORCE</name>
<protein>
    <recommendedName>
        <fullName evidence="3">Prevent-host-death protein</fullName>
    </recommendedName>
</protein>
<evidence type="ECO:0000313" key="2">
    <source>
        <dbReference type="Proteomes" id="UP000075420"/>
    </source>
</evidence>
<proteinExistence type="predicted"/>
<sequence length="77" mass="8327">MQALEIQMVVDDAIVRALPALSPFRGQRVELIALGEAQRAARVAPVAGSLRGQIDINDDFDAPLPDNIRRAFEGDDA</sequence>
<comment type="caution">
    <text evidence="1">The sequence shown here is derived from an EMBL/GenBank/DDBJ whole genome shotgun (WGS) entry which is preliminary data.</text>
</comment>
<dbReference type="AlphaFoldDB" id="A0A150PLY7"/>
<evidence type="ECO:0008006" key="3">
    <source>
        <dbReference type="Google" id="ProtNLM"/>
    </source>
</evidence>
<accession>A0A150PLY7</accession>
<gene>
    <name evidence="1" type="ORF">BE08_39205</name>
</gene>
<dbReference type="EMBL" id="JELY01001237">
    <property type="protein sequence ID" value="KYF56458.1"/>
    <property type="molecule type" value="Genomic_DNA"/>
</dbReference>
<dbReference type="Proteomes" id="UP000075420">
    <property type="component" value="Unassembled WGS sequence"/>
</dbReference>
<evidence type="ECO:0000313" key="1">
    <source>
        <dbReference type="EMBL" id="KYF56458.1"/>
    </source>
</evidence>